<dbReference type="AlphaFoldDB" id="A0A392MXR2"/>
<protein>
    <submittedName>
        <fullName evidence="1">Uncharacterized protein</fullName>
    </submittedName>
</protein>
<dbReference type="EMBL" id="LXQA010021901">
    <property type="protein sequence ID" value="MCH92102.1"/>
    <property type="molecule type" value="Genomic_DNA"/>
</dbReference>
<organism evidence="1 2">
    <name type="scientific">Trifolium medium</name>
    <dbReference type="NCBI Taxonomy" id="97028"/>
    <lineage>
        <taxon>Eukaryota</taxon>
        <taxon>Viridiplantae</taxon>
        <taxon>Streptophyta</taxon>
        <taxon>Embryophyta</taxon>
        <taxon>Tracheophyta</taxon>
        <taxon>Spermatophyta</taxon>
        <taxon>Magnoliopsida</taxon>
        <taxon>eudicotyledons</taxon>
        <taxon>Gunneridae</taxon>
        <taxon>Pentapetalae</taxon>
        <taxon>rosids</taxon>
        <taxon>fabids</taxon>
        <taxon>Fabales</taxon>
        <taxon>Fabaceae</taxon>
        <taxon>Papilionoideae</taxon>
        <taxon>50 kb inversion clade</taxon>
        <taxon>NPAAA clade</taxon>
        <taxon>Hologalegina</taxon>
        <taxon>IRL clade</taxon>
        <taxon>Trifolieae</taxon>
        <taxon>Trifolium</taxon>
    </lineage>
</organism>
<accession>A0A392MXR2</accession>
<dbReference type="Proteomes" id="UP000265520">
    <property type="component" value="Unassembled WGS sequence"/>
</dbReference>
<name>A0A392MXR2_9FABA</name>
<comment type="caution">
    <text evidence="1">The sequence shown here is derived from an EMBL/GenBank/DDBJ whole genome shotgun (WGS) entry which is preliminary data.</text>
</comment>
<sequence>SSGSSRSVRKEEKKGYRGGRDHLWWNESPVIGGLVKCCSSSIQ</sequence>
<feature type="non-terminal residue" evidence="1">
    <location>
        <position position="1"/>
    </location>
</feature>
<proteinExistence type="predicted"/>
<evidence type="ECO:0000313" key="1">
    <source>
        <dbReference type="EMBL" id="MCH92102.1"/>
    </source>
</evidence>
<reference evidence="1 2" key="1">
    <citation type="journal article" date="2018" name="Front. Plant Sci.">
        <title>Red Clover (Trifolium pratense) and Zigzag Clover (T. medium) - A Picture of Genomic Similarities and Differences.</title>
        <authorList>
            <person name="Dluhosova J."/>
            <person name="Istvanek J."/>
            <person name="Nedelnik J."/>
            <person name="Repkova J."/>
        </authorList>
    </citation>
    <scope>NUCLEOTIDE SEQUENCE [LARGE SCALE GENOMIC DNA]</scope>
    <source>
        <strain evidence="2">cv. 10/8</strain>
        <tissue evidence="1">Leaf</tissue>
    </source>
</reference>
<keyword evidence="2" id="KW-1185">Reference proteome</keyword>
<evidence type="ECO:0000313" key="2">
    <source>
        <dbReference type="Proteomes" id="UP000265520"/>
    </source>
</evidence>